<keyword evidence="4 6" id="KW-0862">Zinc</keyword>
<dbReference type="GeneID" id="17355412"/>
<protein>
    <recommendedName>
        <fullName evidence="8">Deacetylase sirtuin-type domain-containing protein</fullName>
    </recommendedName>
</protein>
<dbReference type="PANTHER" id="PTHR11085:SF6">
    <property type="entry name" value="NAD-DEPENDENT PROTEIN DEACETYLASE SIRTUIN-2"/>
    <property type="match status" value="1"/>
</dbReference>
<dbReference type="InterPro" id="IPR050134">
    <property type="entry name" value="NAD-dep_sirtuin_deacylases"/>
</dbReference>
<dbReference type="OMA" id="ATHSCID"/>
<dbReference type="GO" id="GO:0017136">
    <property type="term" value="F:histone deacetylase activity, NAD-dependent"/>
    <property type="evidence" value="ECO:0007669"/>
    <property type="project" value="TreeGrafter"/>
</dbReference>
<organism evidence="10">
    <name type="scientific">Chlorella variabilis</name>
    <name type="common">Green alga</name>
    <dbReference type="NCBI Taxonomy" id="554065"/>
    <lineage>
        <taxon>Eukaryota</taxon>
        <taxon>Viridiplantae</taxon>
        <taxon>Chlorophyta</taxon>
        <taxon>core chlorophytes</taxon>
        <taxon>Trebouxiophyceae</taxon>
        <taxon>Chlorellales</taxon>
        <taxon>Chlorellaceae</taxon>
        <taxon>Chlorella clade</taxon>
        <taxon>Chlorella</taxon>
    </lineage>
</organism>
<evidence type="ECO:0000256" key="7">
    <source>
        <dbReference type="SAM" id="MobiDB-lite"/>
    </source>
</evidence>
<dbReference type="GO" id="GO:0046872">
    <property type="term" value="F:metal ion binding"/>
    <property type="evidence" value="ECO:0007669"/>
    <property type="project" value="UniProtKB-KW"/>
</dbReference>
<evidence type="ECO:0000256" key="6">
    <source>
        <dbReference type="PROSITE-ProRule" id="PRU00236"/>
    </source>
</evidence>
<evidence type="ECO:0000256" key="5">
    <source>
        <dbReference type="ARBA" id="ARBA00023027"/>
    </source>
</evidence>
<keyword evidence="5" id="KW-0520">NAD</keyword>
<feature type="binding site" evidence="6">
    <location>
        <position position="154"/>
    </location>
    <ligand>
        <name>Zn(2+)</name>
        <dbReference type="ChEBI" id="CHEBI:29105"/>
    </ligand>
</feature>
<dbReference type="PROSITE" id="PS50305">
    <property type="entry name" value="SIRTUIN"/>
    <property type="match status" value="1"/>
</dbReference>
<dbReference type="Gene3D" id="3.40.50.1220">
    <property type="entry name" value="TPP-binding domain"/>
    <property type="match status" value="1"/>
</dbReference>
<dbReference type="SUPFAM" id="SSF52467">
    <property type="entry name" value="DHS-like NAD/FAD-binding domain"/>
    <property type="match status" value="1"/>
</dbReference>
<feature type="binding site" evidence="6">
    <location>
        <position position="150"/>
    </location>
    <ligand>
        <name>Zn(2+)</name>
        <dbReference type="ChEBI" id="CHEBI:29105"/>
    </ligand>
</feature>
<dbReference type="InterPro" id="IPR003000">
    <property type="entry name" value="Sirtuin"/>
</dbReference>
<dbReference type="PANTHER" id="PTHR11085">
    <property type="entry name" value="NAD-DEPENDENT PROTEIN DEACYLASE SIRTUIN-5, MITOCHONDRIAL-RELATED"/>
    <property type="match status" value="1"/>
</dbReference>
<dbReference type="STRING" id="554065.E1ZEI0"/>
<feature type="binding site" evidence="6">
    <location>
        <position position="126"/>
    </location>
    <ligand>
        <name>Zn(2+)</name>
        <dbReference type="ChEBI" id="CHEBI:29105"/>
    </ligand>
</feature>
<dbReference type="KEGG" id="cvr:CHLNCDRAFT_31016"/>
<evidence type="ECO:0000256" key="3">
    <source>
        <dbReference type="ARBA" id="ARBA00022723"/>
    </source>
</evidence>
<keyword evidence="2" id="KW-0808">Transferase</keyword>
<name>E1ZEI0_CHLVA</name>
<feature type="domain" description="Deacetylase sirtuin-type" evidence="8">
    <location>
        <begin position="1"/>
        <end position="266"/>
    </location>
</feature>
<dbReference type="Proteomes" id="UP000008141">
    <property type="component" value="Unassembled WGS sequence"/>
</dbReference>
<keyword evidence="10" id="KW-1185">Reference proteome</keyword>
<reference evidence="9 10" key="1">
    <citation type="journal article" date="2010" name="Plant Cell">
        <title>The Chlorella variabilis NC64A genome reveals adaptation to photosymbiosis, coevolution with viruses, and cryptic sex.</title>
        <authorList>
            <person name="Blanc G."/>
            <person name="Duncan G."/>
            <person name="Agarkova I."/>
            <person name="Borodovsky M."/>
            <person name="Gurnon J."/>
            <person name="Kuo A."/>
            <person name="Lindquist E."/>
            <person name="Lucas S."/>
            <person name="Pangilinan J."/>
            <person name="Polle J."/>
            <person name="Salamov A."/>
            <person name="Terry A."/>
            <person name="Yamada T."/>
            <person name="Dunigan D.D."/>
            <person name="Grigoriev I.V."/>
            <person name="Claverie J.M."/>
            <person name="Van Etten J.L."/>
        </authorList>
    </citation>
    <scope>NUCLEOTIDE SEQUENCE [LARGE SCALE GENOMIC DNA]</scope>
    <source>
        <strain evidence="9 10">NC64A</strain>
    </source>
</reference>
<dbReference type="EMBL" id="GL433843">
    <property type="protein sequence ID" value="EFN55874.1"/>
    <property type="molecule type" value="Genomic_DNA"/>
</dbReference>
<comment type="cofactor">
    <cofactor evidence="1">
        <name>Zn(2+)</name>
        <dbReference type="ChEBI" id="CHEBI:29105"/>
    </cofactor>
</comment>
<evidence type="ECO:0000313" key="9">
    <source>
        <dbReference type="EMBL" id="EFN55874.1"/>
    </source>
</evidence>
<dbReference type="OrthoDB" id="424302at2759"/>
<evidence type="ECO:0000256" key="4">
    <source>
        <dbReference type="ARBA" id="ARBA00022833"/>
    </source>
</evidence>
<evidence type="ECO:0000256" key="2">
    <source>
        <dbReference type="ARBA" id="ARBA00022679"/>
    </source>
</evidence>
<keyword evidence="3 6" id="KW-0479">Metal-binding</keyword>
<gene>
    <name evidence="9" type="ORF">CHLNCDRAFT_31016</name>
</gene>
<dbReference type="InterPro" id="IPR029035">
    <property type="entry name" value="DHS-like_NAD/FAD-binding_dom"/>
</dbReference>
<dbReference type="GO" id="GO:0005634">
    <property type="term" value="C:nucleus"/>
    <property type="evidence" value="ECO:0007669"/>
    <property type="project" value="TreeGrafter"/>
</dbReference>
<dbReference type="InParanoid" id="E1ZEI0"/>
<sequence>MCGAGISRRSCRIPDFRSPGTGLYSQLAKYKLPYPHAVFELGYFRSNPRPFFLLAKELFPGNYLPTPTHFFMKLLHDKGLLLRCFTQARAHAAEAWAANIDSLEHQAGLPAEAVVAAHGNFDSARCIKCRRPHDTQHVRQAVFAGDGNPCYCSCGGLVKPDIVFFGESLPERFWERVPLDFSAADLLIVLGTSLVVHPFAGLIDHVGPQVPRLLVNREVAGEAAGGTLPVGLRQGFNFGAGNYRDALYLGDCDAGVRQLCQLLGWEAELDALIADGRQHFHPPPHTPAGEAGEAAA</sequence>
<feature type="active site" description="Proton acceptor" evidence="6">
    <location>
        <position position="118"/>
    </location>
</feature>
<dbReference type="GO" id="GO:0070403">
    <property type="term" value="F:NAD+ binding"/>
    <property type="evidence" value="ECO:0007669"/>
    <property type="project" value="InterPro"/>
</dbReference>
<dbReference type="Pfam" id="PF02146">
    <property type="entry name" value="SIR2"/>
    <property type="match status" value="1"/>
</dbReference>
<dbReference type="InterPro" id="IPR026590">
    <property type="entry name" value="Ssirtuin_cat_dom"/>
</dbReference>
<dbReference type="RefSeq" id="XP_005847976.1">
    <property type="nucleotide sequence ID" value="XM_005847914.1"/>
</dbReference>
<dbReference type="eggNOG" id="KOG2682">
    <property type="taxonomic scope" value="Eukaryota"/>
</dbReference>
<proteinExistence type="predicted"/>
<dbReference type="AlphaFoldDB" id="E1ZEI0"/>
<dbReference type="Gene3D" id="3.30.1600.10">
    <property type="entry name" value="SIR2/SIRT2 'Small Domain"/>
    <property type="match status" value="1"/>
</dbReference>
<feature type="region of interest" description="Disordered" evidence="7">
    <location>
        <begin position="277"/>
        <end position="296"/>
    </location>
</feature>
<feature type="binding site" evidence="6">
    <location>
        <position position="129"/>
    </location>
    <ligand>
        <name>Zn(2+)</name>
        <dbReference type="ChEBI" id="CHEBI:29105"/>
    </ligand>
</feature>
<evidence type="ECO:0000256" key="1">
    <source>
        <dbReference type="ARBA" id="ARBA00001947"/>
    </source>
</evidence>
<evidence type="ECO:0000259" key="8">
    <source>
        <dbReference type="PROSITE" id="PS50305"/>
    </source>
</evidence>
<evidence type="ECO:0000313" key="10">
    <source>
        <dbReference type="Proteomes" id="UP000008141"/>
    </source>
</evidence>
<accession>E1ZEI0</accession>
<dbReference type="InterPro" id="IPR026591">
    <property type="entry name" value="Sirtuin_cat_small_dom_sf"/>
</dbReference>